<reference evidence="2" key="1">
    <citation type="submission" date="2014-03" db="EMBL/GenBank/DDBJ databases">
        <title>Draft Genome Sequence of Mycobacterium cosmeticum DSM 44829.</title>
        <authorList>
            <person name="Croce O."/>
            <person name="Robert C."/>
            <person name="Raoult D."/>
            <person name="Drancourt M."/>
        </authorList>
    </citation>
    <scope>NUCLEOTIDE SEQUENCE [LARGE SCALE GENOMIC DNA]</scope>
    <source>
        <strain evidence="2">DSM 44829</strain>
    </source>
</reference>
<evidence type="ECO:0000313" key="3">
    <source>
        <dbReference type="Proteomes" id="UP000028870"/>
    </source>
</evidence>
<evidence type="ECO:0000256" key="1">
    <source>
        <dbReference type="SAM" id="SignalP"/>
    </source>
</evidence>
<sequence length="165" mass="17692">MTKRKLLTVLICAAGVTGFTACHSPTAPATAAPTRQPCDLLTPAIAEKYVGADARRQLAYDARPPVPVADNACYYTGATREIEVVIYPRPTDPTAPVNHFNVINPDNRVEALAFEAYWFGPAESIVAVKDGLLIAVKVAGIKGGWTDQDRADDIDLANLVFPRVG</sequence>
<accession>W9AVR8</accession>
<keyword evidence="1" id="KW-0732">Signal</keyword>
<gene>
    <name evidence="2" type="ORF">BN977_04752</name>
</gene>
<keyword evidence="3" id="KW-1185">Reference proteome</keyword>
<dbReference type="STRING" id="258533.BN977_04752"/>
<dbReference type="AlphaFoldDB" id="W9AVR8"/>
<comment type="caution">
    <text evidence="2">The sequence shown here is derived from an EMBL/GenBank/DDBJ whole genome shotgun (WGS) entry which is preliminary data.</text>
</comment>
<organism evidence="2 3">
    <name type="scientific">Mycolicibacterium cosmeticum</name>
    <dbReference type="NCBI Taxonomy" id="258533"/>
    <lineage>
        <taxon>Bacteria</taxon>
        <taxon>Bacillati</taxon>
        <taxon>Actinomycetota</taxon>
        <taxon>Actinomycetes</taxon>
        <taxon>Mycobacteriales</taxon>
        <taxon>Mycobacteriaceae</taxon>
        <taxon>Mycolicibacterium</taxon>
    </lineage>
</organism>
<reference evidence="2" key="2">
    <citation type="submission" date="2014-03" db="EMBL/GenBank/DDBJ databases">
        <authorList>
            <person name="Urmite Genomes"/>
        </authorList>
    </citation>
    <scope>NUCLEOTIDE SEQUENCE</scope>
    <source>
        <strain evidence="2">DSM 44829</strain>
    </source>
</reference>
<evidence type="ECO:0000313" key="2">
    <source>
        <dbReference type="EMBL" id="CDO09924.1"/>
    </source>
</evidence>
<feature type="chain" id="PRO_5004919775" description="DUF3558 domain-containing protein" evidence="1">
    <location>
        <begin position="32"/>
        <end position="165"/>
    </location>
</feature>
<name>W9AVR8_MYCCO</name>
<feature type="signal peptide" evidence="1">
    <location>
        <begin position="1"/>
        <end position="31"/>
    </location>
</feature>
<dbReference type="OrthoDB" id="4639315at2"/>
<dbReference type="eggNOG" id="ENOG503210F">
    <property type="taxonomic scope" value="Bacteria"/>
</dbReference>
<protein>
    <recommendedName>
        <fullName evidence="4">DUF3558 domain-containing protein</fullName>
    </recommendedName>
</protein>
<dbReference type="PROSITE" id="PS51257">
    <property type="entry name" value="PROKAR_LIPOPROTEIN"/>
    <property type="match status" value="1"/>
</dbReference>
<dbReference type="RefSeq" id="WP_036401855.1">
    <property type="nucleotide sequence ID" value="NZ_CCBB010000003.1"/>
</dbReference>
<dbReference type="Proteomes" id="UP000028870">
    <property type="component" value="Unassembled WGS sequence"/>
</dbReference>
<evidence type="ECO:0008006" key="4">
    <source>
        <dbReference type="Google" id="ProtNLM"/>
    </source>
</evidence>
<proteinExistence type="predicted"/>
<dbReference type="EMBL" id="CCBB010000003">
    <property type="protein sequence ID" value="CDO09924.1"/>
    <property type="molecule type" value="Genomic_DNA"/>
</dbReference>